<comment type="caution">
    <text evidence="2">The sequence shown here is derived from an EMBL/GenBank/DDBJ whole genome shotgun (WGS) entry which is preliminary data.</text>
</comment>
<keyword evidence="1" id="KW-0732">Signal</keyword>
<evidence type="ECO:0008006" key="4">
    <source>
        <dbReference type="Google" id="ProtNLM"/>
    </source>
</evidence>
<evidence type="ECO:0000313" key="2">
    <source>
        <dbReference type="EMBL" id="OIK23515.1"/>
    </source>
</evidence>
<name>A0A1J4PRF8_9ACTN</name>
<keyword evidence="3" id="KW-1185">Reference proteome</keyword>
<accession>A0A1J4PRF8</accession>
<feature type="chain" id="PRO_5038376034" description="RdlA protein" evidence="1">
    <location>
        <begin position="20"/>
        <end position="135"/>
    </location>
</feature>
<feature type="signal peptide" evidence="1">
    <location>
        <begin position="1"/>
        <end position="19"/>
    </location>
</feature>
<dbReference type="EMBL" id="LBDA02000100">
    <property type="protein sequence ID" value="OIK23515.1"/>
    <property type="molecule type" value="Genomic_DNA"/>
</dbReference>
<protein>
    <recommendedName>
        <fullName evidence="4">RdlA protein</fullName>
    </recommendedName>
</protein>
<gene>
    <name evidence="2" type="ORF">VT52_032095</name>
</gene>
<proteinExistence type="predicted"/>
<dbReference type="AlphaFoldDB" id="A0A1J4PRF8"/>
<dbReference type="RefSeq" id="WP_046422186.1">
    <property type="nucleotide sequence ID" value="NZ_LBDA02000100.1"/>
</dbReference>
<reference evidence="2" key="1">
    <citation type="submission" date="2016-10" db="EMBL/GenBank/DDBJ databases">
        <title>Genome sequence of Streptomyces malaysiense MUSC 136.</title>
        <authorList>
            <person name="Lee L.-H."/>
            <person name="Ser H.-L."/>
        </authorList>
    </citation>
    <scope>NUCLEOTIDE SEQUENCE [LARGE SCALE GENOMIC DNA]</scope>
    <source>
        <strain evidence="2">MUSC 136</strain>
    </source>
</reference>
<dbReference type="Proteomes" id="UP000034838">
    <property type="component" value="Unassembled WGS sequence"/>
</dbReference>
<evidence type="ECO:0000256" key="1">
    <source>
        <dbReference type="SAM" id="SignalP"/>
    </source>
</evidence>
<evidence type="ECO:0000313" key="3">
    <source>
        <dbReference type="Proteomes" id="UP000034838"/>
    </source>
</evidence>
<sequence>MFRPRITAAAVSVVMAAGAAVGIAPVVLATPAAAAASTCVNDLTSAQTSNNAAITADQASDTQTARTHNLSTAVSLVAALGDCLTQPQVVEANILTASATNATAVVYNLLGASSSALSSEQATAAAITQALANAS</sequence>
<organism evidence="2 3">
    <name type="scientific">Streptomyces malaysiense</name>
    <dbReference type="NCBI Taxonomy" id="1428626"/>
    <lineage>
        <taxon>Bacteria</taxon>
        <taxon>Bacillati</taxon>
        <taxon>Actinomycetota</taxon>
        <taxon>Actinomycetes</taxon>
        <taxon>Kitasatosporales</taxon>
        <taxon>Streptomycetaceae</taxon>
        <taxon>Streptomyces</taxon>
    </lineage>
</organism>